<feature type="compositionally biased region" description="Polar residues" evidence="1">
    <location>
        <begin position="392"/>
        <end position="401"/>
    </location>
</feature>
<feature type="compositionally biased region" description="Polar residues" evidence="1">
    <location>
        <begin position="509"/>
        <end position="564"/>
    </location>
</feature>
<gene>
    <name evidence="4" type="ORF">AS033_15625</name>
</gene>
<feature type="transmembrane region" description="Helical" evidence="2">
    <location>
        <begin position="74"/>
        <end position="92"/>
    </location>
</feature>
<feature type="transmembrane region" description="Helical" evidence="2">
    <location>
        <begin position="297"/>
        <end position="321"/>
    </location>
</feature>
<feature type="compositionally biased region" description="Low complexity" evidence="1">
    <location>
        <begin position="570"/>
        <end position="587"/>
    </location>
</feature>
<accession>A0A0V8GBU9</accession>
<feature type="compositionally biased region" description="Polar residues" evidence="1">
    <location>
        <begin position="434"/>
        <end position="445"/>
    </location>
</feature>
<organism evidence="4 5">
    <name type="scientific">Exiguobacterium indicum</name>
    <dbReference type="NCBI Taxonomy" id="296995"/>
    <lineage>
        <taxon>Bacteria</taxon>
        <taxon>Bacillati</taxon>
        <taxon>Bacillota</taxon>
        <taxon>Bacilli</taxon>
        <taxon>Bacillales</taxon>
        <taxon>Bacillales Family XII. Incertae Sedis</taxon>
        <taxon>Exiguobacterium</taxon>
    </lineage>
</organism>
<sequence>MANGDIASKLEEFQDLLSISDLVRDALRSIGWLFVRGLSFIIDGLEQITNDILLIKAFFNNPQVVEFVQTIQPFLYVILAGSFLFTGYLMIFQKKFDREGFLINLFITLLVLGLLSPTMIKTSEFTDKAITSINQDGVYENQDHTLSQSVLQKNVHDLVEYDKTAFKDTKIKNPNSVPASQIKNIDINDVFDSDEYRLSKEGEDISQNKLAWNGKEMIETELDQSGVEWNNQYYYRYHPNWLTILVTLGVMGFTLFSIAYKLARLSFELAFNYVLAILVAPADLHSGQKTKKVIQSILNTFLVIILIFVSIKLYTIGTAYLADTLDGLAYLIALIAFSAALIDGPNMVERLFGIDAGLKRGWGVALGAYAVGKGTAKVGARVAGQTIKRTSRPTPSASEAASTKLPPNPPSGGGTPTGRPDRSSDSVPIRSQAPERTSQLTGQENQRIESIDLSRHDTSSESPTATTSKESMPRRLDDVSPQSLATTPPSSQTPVAQSKVPDGSMKEQPATSPNAFNIFETTVASQPTSSSKQPIGSRAPSPTSVHSGSTSDMKPNVLAHSSNTPEDETPTISSSGASNSSPSINESQETSSGTQRQRKSIYQTLETTTQKELKHVEQTQTRVTSESSRMYSTDVPRLNPKKE</sequence>
<evidence type="ECO:0000256" key="1">
    <source>
        <dbReference type="SAM" id="MobiDB-lite"/>
    </source>
</evidence>
<evidence type="ECO:0000313" key="5">
    <source>
        <dbReference type="Proteomes" id="UP000053797"/>
    </source>
</evidence>
<dbReference type="InterPro" id="IPR058066">
    <property type="entry name" value="pXO2-14_N"/>
</dbReference>
<feature type="compositionally biased region" description="Polar residues" evidence="1">
    <location>
        <begin position="588"/>
        <end position="608"/>
    </location>
</feature>
<protein>
    <recommendedName>
        <fullName evidence="3">DUF8208 domain-containing protein</fullName>
    </recommendedName>
</protein>
<feature type="compositionally biased region" description="Polar residues" evidence="1">
    <location>
        <begin position="480"/>
        <end position="496"/>
    </location>
</feature>
<dbReference type="InterPro" id="IPR058521">
    <property type="entry name" value="DUF8208"/>
</dbReference>
<dbReference type="Pfam" id="PF26635">
    <property type="entry name" value="DUF8208"/>
    <property type="match status" value="1"/>
</dbReference>
<feature type="domain" description="DUF8208" evidence="3">
    <location>
        <begin position="20"/>
        <end position="369"/>
    </location>
</feature>
<dbReference type="NCBIfam" id="NF045890">
    <property type="entry name" value="conj_pls20_p028"/>
    <property type="match status" value="1"/>
</dbReference>
<proteinExistence type="predicted"/>
<feature type="transmembrane region" description="Helical" evidence="2">
    <location>
        <begin position="241"/>
        <end position="260"/>
    </location>
</feature>
<evidence type="ECO:0000259" key="3">
    <source>
        <dbReference type="Pfam" id="PF26635"/>
    </source>
</evidence>
<dbReference type="EMBL" id="LNQL01000007">
    <property type="protein sequence ID" value="KSU47682.1"/>
    <property type="molecule type" value="Genomic_DNA"/>
</dbReference>
<keyword evidence="2" id="KW-0812">Transmembrane</keyword>
<keyword evidence="2" id="KW-0472">Membrane</keyword>
<feature type="region of interest" description="Disordered" evidence="1">
    <location>
        <begin position="383"/>
        <end position="643"/>
    </location>
</feature>
<evidence type="ECO:0000313" key="4">
    <source>
        <dbReference type="EMBL" id="KSU47682.1"/>
    </source>
</evidence>
<keyword evidence="2" id="KW-1133">Transmembrane helix</keyword>
<feature type="transmembrane region" description="Helical" evidence="2">
    <location>
        <begin position="327"/>
        <end position="344"/>
    </location>
</feature>
<feature type="compositionally biased region" description="Basic and acidic residues" evidence="1">
    <location>
        <begin position="446"/>
        <end position="459"/>
    </location>
</feature>
<reference evidence="4 5" key="1">
    <citation type="journal article" date="2015" name="Int. J. Syst. Evol. Microbiol.">
        <title>Exiguobacterium enclense sp. nov., isolated from sediment.</title>
        <authorList>
            <person name="Dastager S.G."/>
            <person name="Mawlankar R."/>
            <person name="Sonalkar V.V."/>
            <person name="Thorat M.N."/>
            <person name="Mual P."/>
            <person name="Verma A."/>
            <person name="Krishnamurthi S."/>
            <person name="Tang S.K."/>
            <person name="Li W.J."/>
        </authorList>
    </citation>
    <scope>NUCLEOTIDE SEQUENCE [LARGE SCALE GENOMIC DNA]</scope>
    <source>
        <strain evidence="4 5">NIO-1109</strain>
    </source>
</reference>
<comment type="caution">
    <text evidence="4">The sequence shown here is derived from an EMBL/GenBank/DDBJ whole genome shotgun (WGS) entry which is preliminary data.</text>
</comment>
<feature type="compositionally biased region" description="Polar residues" evidence="1">
    <location>
        <begin position="460"/>
        <end position="470"/>
    </location>
</feature>
<dbReference type="RefSeq" id="WP_058266041.1">
    <property type="nucleotide sequence ID" value="NZ_FMYN01000007.1"/>
</dbReference>
<dbReference type="AlphaFoldDB" id="A0A0V8GBU9"/>
<feature type="transmembrane region" description="Helical" evidence="2">
    <location>
        <begin position="101"/>
        <end position="120"/>
    </location>
</feature>
<feature type="compositionally biased region" description="Polar residues" evidence="1">
    <location>
        <begin position="618"/>
        <end position="631"/>
    </location>
</feature>
<dbReference type="OrthoDB" id="1938921at2"/>
<evidence type="ECO:0000256" key="2">
    <source>
        <dbReference type="SAM" id="Phobius"/>
    </source>
</evidence>
<dbReference type="Proteomes" id="UP000053797">
    <property type="component" value="Unassembled WGS sequence"/>
</dbReference>
<name>A0A0V8GBU9_9BACL</name>